<dbReference type="FunFam" id="3.40.718.10:FF:000009">
    <property type="entry name" value="Isocitrate dehydrogenase [NAD] regulatory subunit 1"/>
    <property type="match status" value="1"/>
</dbReference>
<dbReference type="GO" id="GO:0006102">
    <property type="term" value="P:isocitrate metabolic process"/>
    <property type="evidence" value="ECO:0000318"/>
    <property type="project" value="GO_Central"/>
</dbReference>
<reference evidence="13 16" key="1">
    <citation type="journal article" date="2011" name="Nature">
        <title>The Medicago genome provides insight into the evolution of rhizobial symbioses.</title>
        <authorList>
            <person name="Young N.D."/>
            <person name="Debelle F."/>
            <person name="Oldroyd G.E."/>
            <person name="Geurts R."/>
            <person name="Cannon S.B."/>
            <person name="Udvardi M.K."/>
            <person name="Benedito V.A."/>
            <person name="Mayer K.F."/>
            <person name="Gouzy J."/>
            <person name="Schoof H."/>
            <person name="Van de Peer Y."/>
            <person name="Proost S."/>
            <person name="Cook D.R."/>
            <person name="Meyers B.C."/>
            <person name="Spannagl M."/>
            <person name="Cheung F."/>
            <person name="De Mita S."/>
            <person name="Krishnakumar V."/>
            <person name="Gundlach H."/>
            <person name="Zhou S."/>
            <person name="Mudge J."/>
            <person name="Bharti A.K."/>
            <person name="Murray J.D."/>
            <person name="Naoumkina M.A."/>
            <person name="Rosen B."/>
            <person name="Silverstein K.A."/>
            <person name="Tang H."/>
            <person name="Rombauts S."/>
            <person name="Zhao P.X."/>
            <person name="Zhou P."/>
            <person name="Barbe V."/>
            <person name="Bardou P."/>
            <person name="Bechner M."/>
            <person name="Bellec A."/>
            <person name="Berger A."/>
            <person name="Berges H."/>
            <person name="Bidwell S."/>
            <person name="Bisseling T."/>
            <person name="Choisne N."/>
            <person name="Couloux A."/>
            <person name="Denny R."/>
            <person name="Deshpande S."/>
            <person name="Dai X."/>
            <person name="Doyle J.J."/>
            <person name="Dudez A.M."/>
            <person name="Farmer A.D."/>
            <person name="Fouteau S."/>
            <person name="Franken C."/>
            <person name="Gibelin C."/>
            <person name="Gish J."/>
            <person name="Goldstein S."/>
            <person name="Gonzalez A.J."/>
            <person name="Green P.J."/>
            <person name="Hallab A."/>
            <person name="Hartog M."/>
            <person name="Hua A."/>
            <person name="Humphray S.J."/>
            <person name="Jeong D.H."/>
            <person name="Jing Y."/>
            <person name="Jocker A."/>
            <person name="Kenton S.M."/>
            <person name="Kim D.J."/>
            <person name="Klee K."/>
            <person name="Lai H."/>
            <person name="Lang C."/>
            <person name="Lin S."/>
            <person name="Macmil S.L."/>
            <person name="Magdelenat G."/>
            <person name="Matthews L."/>
            <person name="McCorrison J."/>
            <person name="Monaghan E.L."/>
            <person name="Mun J.H."/>
            <person name="Najar F.Z."/>
            <person name="Nicholson C."/>
            <person name="Noirot C."/>
            <person name="O'Bleness M."/>
            <person name="Paule C.R."/>
            <person name="Poulain J."/>
            <person name="Prion F."/>
            <person name="Qin B."/>
            <person name="Qu C."/>
            <person name="Retzel E.F."/>
            <person name="Riddle C."/>
            <person name="Sallet E."/>
            <person name="Samain S."/>
            <person name="Samson N."/>
            <person name="Sanders I."/>
            <person name="Saurat O."/>
            <person name="Scarpelli C."/>
            <person name="Schiex T."/>
            <person name="Segurens B."/>
            <person name="Severin A.J."/>
            <person name="Sherrier D.J."/>
            <person name="Shi R."/>
            <person name="Sims S."/>
            <person name="Singer S.R."/>
            <person name="Sinharoy S."/>
            <person name="Sterck L."/>
            <person name="Viollet A."/>
            <person name="Wang B.B."/>
            <person name="Wang K."/>
            <person name="Wang M."/>
            <person name="Wang X."/>
            <person name="Warfsmann J."/>
            <person name="Weissenbach J."/>
            <person name="White D.D."/>
            <person name="White J.D."/>
            <person name="Wiley G.B."/>
            <person name="Wincker P."/>
            <person name="Xing Y."/>
            <person name="Yang L."/>
            <person name="Yao Z."/>
            <person name="Ying F."/>
            <person name="Zhai J."/>
            <person name="Zhou L."/>
            <person name="Zuber A."/>
            <person name="Denarie J."/>
            <person name="Dixon R.A."/>
            <person name="May G.D."/>
            <person name="Schwartz D.C."/>
            <person name="Rogers J."/>
            <person name="Quetier F."/>
            <person name="Town C.D."/>
            <person name="Roe B.A."/>
        </authorList>
    </citation>
    <scope>NUCLEOTIDE SEQUENCE [LARGE SCALE GENOMIC DNA]</scope>
    <source>
        <strain evidence="13">A17</strain>
        <strain evidence="15 16">cv. Jemalong A17</strain>
    </source>
</reference>
<dbReference type="STRING" id="3880.G7K008"/>
<evidence type="ECO:0000256" key="10">
    <source>
        <dbReference type="ARBA" id="ARBA00023128"/>
    </source>
</evidence>
<evidence type="ECO:0000256" key="5">
    <source>
        <dbReference type="ARBA" id="ARBA00022723"/>
    </source>
</evidence>
<dbReference type="SMART" id="SM01329">
    <property type="entry name" value="Iso_dh"/>
    <property type="match status" value="1"/>
</dbReference>
<evidence type="ECO:0000313" key="15">
    <source>
        <dbReference type="EnsemblPlants" id="AES95275"/>
    </source>
</evidence>
<proteinExistence type="inferred from homology"/>
<sequence>MATRRSTNLLKHLISTRHHLTHHRTVTYMPRPGDGTPRTVTLIPGDGIGPLVTGAVEQVMEAMHAPVLFEKFEVHGNMKAIPSEVMESIKKNKVCLKGGLATPMGGGVSSLNLQLRKELDLYASLVNCFNLEGLTTRHDNVDIVVIRENTEGEYAGLEHEVVPGVVESLKVITKFCSERIAKYAFEYAYLNNRKKVTAVHKANIMKLADGLFLESCREVATKYPGIKYNEIIVDNCCMQLVSKPEQFDVMVTPNLYGNLVANTAAGIAGGTGVMPGGNVGADHAVFEQGASAGNVGKEKVVQEKKANPVALLLSSAMMLRHLQFPVFAERLESAVKRVILEGKYRTKDLGGTSTTQEVVDAVIDALQ</sequence>
<evidence type="ECO:0000313" key="13">
    <source>
        <dbReference type="EMBL" id="AES95275.1"/>
    </source>
</evidence>
<evidence type="ECO:0000259" key="12">
    <source>
        <dbReference type="SMART" id="SM01329"/>
    </source>
</evidence>
<evidence type="ECO:0000256" key="11">
    <source>
        <dbReference type="ARBA" id="ARBA00023211"/>
    </source>
</evidence>
<dbReference type="EMBL" id="CM001221">
    <property type="protein sequence ID" value="AES95275.1"/>
    <property type="molecule type" value="Genomic_DNA"/>
</dbReference>
<reference evidence="15" key="3">
    <citation type="submission" date="2015-04" db="UniProtKB">
        <authorList>
            <consortium name="EnsemblPlants"/>
        </authorList>
    </citation>
    <scope>IDENTIFICATION</scope>
    <source>
        <strain evidence="15">cv. Jemalong A17</strain>
    </source>
</reference>
<keyword evidence="11" id="KW-0464">Manganese</keyword>
<dbReference type="SUPFAM" id="SSF53659">
    <property type="entry name" value="Isocitrate/Isopropylmalate dehydrogenase-like"/>
    <property type="match status" value="1"/>
</dbReference>
<evidence type="ECO:0000313" key="14">
    <source>
        <dbReference type="EMBL" id="RHN54426.1"/>
    </source>
</evidence>
<dbReference type="Gramene" id="rna29464">
    <property type="protein sequence ID" value="RHN54426.1"/>
    <property type="gene ID" value="gene29464"/>
</dbReference>
<reference evidence="14" key="4">
    <citation type="journal article" date="2018" name="Nat. Plants">
        <title>Whole-genome landscape of Medicago truncatula symbiotic genes.</title>
        <authorList>
            <person name="Pecrix Y."/>
            <person name="Gamas P."/>
            <person name="Carrere S."/>
        </authorList>
    </citation>
    <scope>NUCLEOTIDE SEQUENCE</scope>
    <source>
        <tissue evidence="14">Leaves</tissue>
    </source>
</reference>
<dbReference type="ExpressionAtlas" id="G7K008">
    <property type="expression patterns" value="differential"/>
</dbReference>
<dbReference type="PaxDb" id="3880-AES95275"/>
<dbReference type="GO" id="GO:0046872">
    <property type="term" value="F:metal ion binding"/>
    <property type="evidence" value="ECO:0007669"/>
    <property type="project" value="UniProtKB-KW"/>
</dbReference>
<dbReference type="eggNOG" id="KOG0784">
    <property type="taxonomic scope" value="Eukaryota"/>
</dbReference>
<dbReference type="OrthoDB" id="10261637at2759"/>
<evidence type="ECO:0000256" key="9">
    <source>
        <dbReference type="ARBA" id="ARBA00023027"/>
    </source>
</evidence>
<keyword evidence="7" id="KW-0809">Transit peptide</keyword>
<evidence type="ECO:0000256" key="3">
    <source>
        <dbReference type="ARBA" id="ARBA00007769"/>
    </source>
</evidence>
<comment type="similarity">
    <text evidence="3">Belongs to the isocitrate and isopropylmalate dehydrogenases family.</text>
</comment>
<keyword evidence="16" id="KW-1185">Reference proteome</keyword>
<evidence type="ECO:0000256" key="1">
    <source>
        <dbReference type="ARBA" id="ARBA00003635"/>
    </source>
</evidence>
<dbReference type="HOGENOM" id="CLU_031953_0_1_1"/>
<comment type="function">
    <text evidence="1">Performs an essential role in the oxidative function of the citric acid cycle.</text>
</comment>
<dbReference type="Pfam" id="PF00180">
    <property type="entry name" value="Iso_dh"/>
    <property type="match status" value="1"/>
</dbReference>
<keyword evidence="6" id="KW-0460">Magnesium</keyword>
<evidence type="ECO:0000256" key="4">
    <source>
        <dbReference type="ARBA" id="ARBA00022532"/>
    </source>
</evidence>
<dbReference type="PANTHER" id="PTHR11835:SF79">
    <property type="entry name" value="ISOCITRATE DEHYDROGENASE [NAD] REGULATORY SUBUNIT 3, MITOCHONDRIAL"/>
    <property type="match status" value="1"/>
</dbReference>
<dbReference type="Proteomes" id="UP000002051">
    <property type="component" value="Chromosome 5"/>
</dbReference>
<dbReference type="EMBL" id="PSQE01000005">
    <property type="protein sequence ID" value="RHN54426.1"/>
    <property type="molecule type" value="Genomic_DNA"/>
</dbReference>
<evidence type="ECO:0000256" key="7">
    <source>
        <dbReference type="ARBA" id="ARBA00022946"/>
    </source>
</evidence>
<dbReference type="NCBIfam" id="TIGR00175">
    <property type="entry name" value="mito_nad_idh"/>
    <property type="match status" value="1"/>
</dbReference>
<keyword evidence="10" id="KW-0496">Mitochondrion</keyword>
<dbReference type="Gene3D" id="3.40.718.10">
    <property type="entry name" value="Isopropylmalate Dehydrogenase"/>
    <property type="match status" value="1"/>
</dbReference>
<evidence type="ECO:0000256" key="8">
    <source>
        <dbReference type="ARBA" id="ARBA00023002"/>
    </source>
</evidence>
<dbReference type="OMA" id="MYGGRYL"/>
<dbReference type="GO" id="GO:0004449">
    <property type="term" value="F:isocitrate dehydrogenase (NAD+) activity"/>
    <property type="evidence" value="ECO:0000318"/>
    <property type="project" value="GO_Central"/>
</dbReference>
<keyword evidence="5" id="KW-0479">Metal-binding</keyword>
<gene>
    <name evidence="15" type="primary">11409879</name>
    <name evidence="13" type="ordered locus">MTR_5g023740</name>
    <name evidence="14" type="ORF">MtrunA17_Chr5g0406691</name>
</gene>
<dbReference type="InterPro" id="IPR024084">
    <property type="entry name" value="IsoPropMal-DH-like_dom"/>
</dbReference>
<keyword evidence="9" id="KW-0520">NAD</keyword>
<accession>G7K008</accession>
<keyword evidence="8 14" id="KW-0560">Oxidoreductase</keyword>
<dbReference type="AlphaFoldDB" id="G7K008"/>
<reference evidence="13 16" key="2">
    <citation type="journal article" date="2014" name="BMC Genomics">
        <title>An improved genome release (version Mt4.0) for the model legume Medicago truncatula.</title>
        <authorList>
            <person name="Tang H."/>
            <person name="Krishnakumar V."/>
            <person name="Bidwell S."/>
            <person name="Rosen B."/>
            <person name="Chan A."/>
            <person name="Zhou S."/>
            <person name="Gentzbittel L."/>
            <person name="Childs K.L."/>
            <person name="Yandell M."/>
            <person name="Gundlach H."/>
            <person name="Mayer K.F."/>
            <person name="Schwartz D.C."/>
            <person name="Town C.D."/>
        </authorList>
    </citation>
    <scope>GENOME REANNOTATION</scope>
    <source>
        <strain evidence="15 16">cv. Jemalong A17</strain>
    </source>
</reference>
<dbReference type="EnsemblPlants" id="AES95275">
    <property type="protein sequence ID" value="AES95275"/>
    <property type="gene ID" value="MTR_5g023740"/>
</dbReference>
<dbReference type="EC" id="1.1.1.41" evidence="14"/>
<dbReference type="KEGG" id="mtr:11409879"/>
<keyword evidence="4" id="KW-0816">Tricarboxylic acid cycle</keyword>
<comment type="subcellular location">
    <subcellularLocation>
        <location evidence="2">Mitochondrion</location>
    </subcellularLocation>
</comment>
<feature type="domain" description="Isopropylmalate dehydrogenase-like" evidence="12">
    <location>
        <begin position="39"/>
        <end position="362"/>
    </location>
</feature>
<name>G7K008_MEDTR</name>
<organism evidence="13 16">
    <name type="scientific">Medicago truncatula</name>
    <name type="common">Barrel medic</name>
    <name type="synonym">Medicago tribuloides</name>
    <dbReference type="NCBI Taxonomy" id="3880"/>
    <lineage>
        <taxon>Eukaryota</taxon>
        <taxon>Viridiplantae</taxon>
        <taxon>Streptophyta</taxon>
        <taxon>Embryophyta</taxon>
        <taxon>Tracheophyta</taxon>
        <taxon>Spermatophyta</taxon>
        <taxon>Magnoliopsida</taxon>
        <taxon>eudicotyledons</taxon>
        <taxon>Gunneridae</taxon>
        <taxon>Pentapetalae</taxon>
        <taxon>rosids</taxon>
        <taxon>fabids</taxon>
        <taxon>Fabales</taxon>
        <taxon>Fabaceae</taxon>
        <taxon>Papilionoideae</taxon>
        <taxon>50 kb inversion clade</taxon>
        <taxon>NPAAA clade</taxon>
        <taxon>Hologalegina</taxon>
        <taxon>IRL clade</taxon>
        <taxon>Trifolieae</taxon>
        <taxon>Medicago</taxon>
    </lineage>
</organism>
<evidence type="ECO:0000313" key="16">
    <source>
        <dbReference type="Proteomes" id="UP000002051"/>
    </source>
</evidence>
<dbReference type="PANTHER" id="PTHR11835">
    <property type="entry name" value="DECARBOXYLATING DEHYDROGENASES-ISOCITRATE, ISOPROPYLMALATE, TARTRATE"/>
    <property type="match status" value="1"/>
</dbReference>
<protein>
    <submittedName>
        <fullName evidence="13">NAD-dependent isocitrate dehydrogenase</fullName>
    </submittedName>
    <submittedName>
        <fullName evidence="14">Putative isocitrate dehydrogenase (NAD(+))</fullName>
        <ecNumber evidence="14">1.1.1.41</ecNumber>
    </submittedName>
</protein>
<dbReference type="InterPro" id="IPR004434">
    <property type="entry name" value="Isocitrate_DH_NAD"/>
</dbReference>
<evidence type="ECO:0000256" key="2">
    <source>
        <dbReference type="ARBA" id="ARBA00004173"/>
    </source>
</evidence>
<dbReference type="Proteomes" id="UP000265566">
    <property type="component" value="Chromosome 5"/>
</dbReference>
<dbReference type="GO" id="GO:0005739">
    <property type="term" value="C:mitochondrion"/>
    <property type="evidence" value="ECO:0000318"/>
    <property type="project" value="GO_Central"/>
</dbReference>
<evidence type="ECO:0000256" key="6">
    <source>
        <dbReference type="ARBA" id="ARBA00022842"/>
    </source>
</evidence>
<dbReference type="GO" id="GO:0006099">
    <property type="term" value="P:tricarboxylic acid cycle"/>
    <property type="evidence" value="ECO:0000318"/>
    <property type="project" value="GO_Central"/>
</dbReference>